<keyword evidence="1" id="KW-0472">Membrane</keyword>
<dbReference type="Proteomes" id="UP001143543">
    <property type="component" value="Unassembled WGS sequence"/>
</dbReference>
<dbReference type="CDD" id="cd07818">
    <property type="entry name" value="SRPBCC_1"/>
    <property type="match status" value="1"/>
</dbReference>
<dbReference type="Gene3D" id="3.30.530.20">
    <property type="match status" value="1"/>
</dbReference>
<protein>
    <submittedName>
        <fullName evidence="2">Potassium-transporting ATPase subunit F</fullName>
    </submittedName>
</protein>
<dbReference type="InterPro" id="IPR023393">
    <property type="entry name" value="START-like_dom_sf"/>
</dbReference>
<comment type="caution">
    <text evidence="2">The sequence shown here is derived from an EMBL/GenBank/DDBJ whole genome shotgun (WGS) entry which is preliminary data.</text>
</comment>
<dbReference type="EMBL" id="BRVO01000002">
    <property type="protein sequence ID" value="GLB49988.1"/>
    <property type="molecule type" value="Genomic_DNA"/>
</dbReference>
<name>A0ABQ5MKQ3_9FLAO</name>
<dbReference type="SUPFAM" id="SSF55961">
    <property type="entry name" value="Bet v1-like"/>
    <property type="match status" value="1"/>
</dbReference>
<accession>A0ABQ5MKQ3</accession>
<gene>
    <name evidence="2" type="ORF">Y10_23560</name>
</gene>
<organism evidence="2 3">
    <name type="scientific">Neptunitalea lumnitzerae</name>
    <dbReference type="NCBI Taxonomy" id="2965509"/>
    <lineage>
        <taxon>Bacteria</taxon>
        <taxon>Pseudomonadati</taxon>
        <taxon>Bacteroidota</taxon>
        <taxon>Flavobacteriia</taxon>
        <taxon>Flavobacteriales</taxon>
        <taxon>Flavobacteriaceae</taxon>
        <taxon>Neptunitalea</taxon>
    </lineage>
</organism>
<evidence type="ECO:0000256" key="1">
    <source>
        <dbReference type="SAM" id="Phobius"/>
    </source>
</evidence>
<keyword evidence="1" id="KW-1133">Transmembrane helix</keyword>
<evidence type="ECO:0000313" key="2">
    <source>
        <dbReference type="EMBL" id="GLB49988.1"/>
    </source>
</evidence>
<reference evidence="2" key="1">
    <citation type="submission" date="2022-07" db="EMBL/GenBank/DDBJ databases">
        <title>Taxonomy of Novel Oxalotrophic and Methylotrophic Bacteria.</title>
        <authorList>
            <person name="Sahin N."/>
            <person name="Tani A."/>
        </authorList>
    </citation>
    <scope>NUCLEOTIDE SEQUENCE</scope>
    <source>
        <strain evidence="2">Y10</strain>
    </source>
</reference>
<keyword evidence="1" id="KW-0812">Transmembrane</keyword>
<feature type="transmembrane region" description="Helical" evidence="1">
    <location>
        <begin position="6"/>
        <end position="23"/>
    </location>
</feature>
<sequence>MMTIVYILLILITVIAFLGFIAPKNYNVHRSIIVKTAREDVFEFLKYLKNQDLWSPWNKKDPAMKKTYKGTDGTVGFISAWEGNKEVGAGEQEILMIVEGELVASKLRFFRPWKSQSDAYLRVEEVTEGTKIIWGFAGKNKFPFSIFMLFMNMDKAVGRDFEEGLSNLKAILENKPEH</sequence>
<keyword evidence="3" id="KW-1185">Reference proteome</keyword>
<proteinExistence type="predicted"/>
<dbReference type="RefSeq" id="WP_281765605.1">
    <property type="nucleotide sequence ID" value="NZ_BRVO01000002.1"/>
</dbReference>
<evidence type="ECO:0000313" key="3">
    <source>
        <dbReference type="Proteomes" id="UP001143543"/>
    </source>
</evidence>